<dbReference type="InterPro" id="IPR001574">
    <property type="entry name" value="Ribosome_inactivat_prot"/>
</dbReference>
<dbReference type="InterPro" id="IPR036041">
    <property type="entry name" value="Ribosome-inact_prot_sf"/>
</dbReference>
<evidence type="ECO:0000313" key="2">
    <source>
        <dbReference type="EMBL" id="KAK5636135.1"/>
    </source>
</evidence>
<name>A0AAN7UNI7_9PEZI</name>
<dbReference type="AlphaFoldDB" id="A0AAN7UNI7"/>
<proteinExistence type="predicted"/>
<dbReference type="PANTHER" id="PTHR33065">
    <property type="entry name" value="OS07G0486400 PROTEIN"/>
    <property type="match status" value="1"/>
</dbReference>
<sequence>MPRYIYIIIFVDVLTLSLNRTPLSAAVNQLAALRDPAVDGNRQATGYSLLVVIQMISESIRIQWITEYLVENWLTDLTTPGRMIEFETAWRTLSEALIHADQDPAPEAFRLPRDNIFGITNASGLVAVLGILLHRGLPGASGSLRSARAVAGPWDTYPRGRPLVEVLWVRIENIDRENPGDLYGTITVNDALGCHYLYNRDRGSPESIRPGQHASLLDLSRSILASDSFNIALDLKDKDFDPSPDDSIVKETIEWYPNNVRNTWDQPITQRVSGESGWATVEYIVLSNAAQATVQIILINGDKEDPADVYGTITARTGFGEFVIFNRNAGQHVDVSPHASIPIDKSIFAVAVSQHLEIDVDLYDHDDDFSPDDEIAKGIAKFDVDIMKSAAQAITGASGEISVRVTWF</sequence>
<dbReference type="GO" id="GO:0017148">
    <property type="term" value="P:negative regulation of translation"/>
    <property type="evidence" value="ECO:0007669"/>
    <property type="project" value="InterPro"/>
</dbReference>
<feature type="domain" description="DUF6598" evidence="1">
    <location>
        <begin position="163"/>
        <end position="405"/>
    </location>
</feature>
<dbReference type="Pfam" id="PF00161">
    <property type="entry name" value="RIP"/>
    <property type="match status" value="1"/>
</dbReference>
<evidence type="ECO:0000259" key="1">
    <source>
        <dbReference type="Pfam" id="PF20241"/>
    </source>
</evidence>
<keyword evidence="3" id="KW-1185">Reference proteome</keyword>
<comment type="caution">
    <text evidence="2">The sequence shown here is derived from an EMBL/GenBank/DDBJ whole genome shotgun (WGS) entry which is preliminary data.</text>
</comment>
<dbReference type="Proteomes" id="UP001305414">
    <property type="component" value="Unassembled WGS sequence"/>
</dbReference>
<gene>
    <name evidence="2" type="ORF">RRF57_011847</name>
</gene>
<accession>A0AAN7UNI7</accession>
<dbReference type="EMBL" id="JAWHQM010000063">
    <property type="protein sequence ID" value="KAK5636135.1"/>
    <property type="molecule type" value="Genomic_DNA"/>
</dbReference>
<dbReference type="Pfam" id="PF20241">
    <property type="entry name" value="DUF6598"/>
    <property type="match status" value="1"/>
</dbReference>
<dbReference type="GO" id="GO:0030598">
    <property type="term" value="F:rRNA N-glycosylase activity"/>
    <property type="evidence" value="ECO:0007669"/>
    <property type="project" value="InterPro"/>
</dbReference>
<dbReference type="InterPro" id="IPR016138">
    <property type="entry name" value="Ribosome_inactivat_prot_sub1"/>
</dbReference>
<dbReference type="PANTHER" id="PTHR33065:SF88">
    <property type="entry name" value="OS11G0104220 PROTEIN"/>
    <property type="match status" value="1"/>
</dbReference>
<evidence type="ECO:0000313" key="3">
    <source>
        <dbReference type="Proteomes" id="UP001305414"/>
    </source>
</evidence>
<organism evidence="2 3">
    <name type="scientific">Xylaria bambusicola</name>
    <dbReference type="NCBI Taxonomy" id="326684"/>
    <lineage>
        <taxon>Eukaryota</taxon>
        <taxon>Fungi</taxon>
        <taxon>Dikarya</taxon>
        <taxon>Ascomycota</taxon>
        <taxon>Pezizomycotina</taxon>
        <taxon>Sordariomycetes</taxon>
        <taxon>Xylariomycetidae</taxon>
        <taxon>Xylariales</taxon>
        <taxon>Xylariaceae</taxon>
        <taxon>Xylaria</taxon>
    </lineage>
</organism>
<dbReference type="SUPFAM" id="SSF56371">
    <property type="entry name" value="Ribosome inactivating proteins (RIP)"/>
    <property type="match status" value="1"/>
</dbReference>
<dbReference type="Gene3D" id="3.40.420.10">
    <property type="entry name" value="Ricin (A subunit), domain 1"/>
    <property type="match status" value="1"/>
</dbReference>
<protein>
    <recommendedName>
        <fullName evidence="1">DUF6598 domain-containing protein</fullName>
    </recommendedName>
</protein>
<reference evidence="2 3" key="1">
    <citation type="submission" date="2023-10" db="EMBL/GenBank/DDBJ databases">
        <title>Draft genome sequence of Xylaria bambusicola isolate GMP-LS, the root and basal stem rot pathogen of sugarcane in Indonesia.</title>
        <authorList>
            <person name="Selvaraj P."/>
            <person name="Muralishankar V."/>
            <person name="Muruganantham S."/>
            <person name="Sp S."/>
            <person name="Haryani S."/>
            <person name="Lau K.J.X."/>
            <person name="Naqvi N.I."/>
        </authorList>
    </citation>
    <scope>NUCLEOTIDE SEQUENCE [LARGE SCALE GENOMIC DNA]</scope>
    <source>
        <strain evidence="2">GMP-LS</strain>
    </source>
</reference>
<dbReference type="InterPro" id="IPR046533">
    <property type="entry name" value="DUF6598"/>
</dbReference>